<dbReference type="CDD" id="cd03809">
    <property type="entry name" value="GT4_MtfB-like"/>
    <property type="match status" value="1"/>
</dbReference>
<dbReference type="Pfam" id="PF00534">
    <property type="entry name" value="Glycos_transf_1"/>
    <property type="match status" value="1"/>
</dbReference>
<evidence type="ECO:0000259" key="2">
    <source>
        <dbReference type="Pfam" id="PF00534"/>
    </source>
</evidence>
<evidence type="ECO:0000313" key="5">
    <source>
        <dbReference type="Proteomes" id="UP000255528"/>
    </source>
</evidence>
<dbReference type="Proteomes" id="UP000255528">
    <property type="component" value="Unassembled WGS sequence"/>
</dbReference>
<dbReference type="EC" id="2.4.1.250" evidence="4"/>
<dbReference type="Gene3D" id="3.40.50.2000">
    <property type="entry name" value="Glycogen Phosphorylase B"/>
    <property type="match status" value="2"/>
</dbReference>
<accession>A0A381C5K3</accession>
<dbReference type="SUPFAM" id="SSF53756">
    <property type="entry name" value="UDP-Glycosyltransferase/glycogen phosphorylase"/>
    <property type="match status" value="1"/>
</dbReference>
<evidence type="ECO:0000256" key="1">
    <source>
        <dbReference type="ARBA" id="ARBA00022679"/>
    </source>
</evidence>
<dbReference type="RefSeq" id="WP_115627895.1">
    <property type="nucleotide sequence ID" value="NZ_UIGI01000001.1"/>
</dbReference>
<feature type="domain" description="Glycosyl transferase family 1" evidence="2">
    <location>
        <begin position="170"/>
        <end position="311"/>
    </location>
</feature>
<dbReference type="AlphaFoldDB" id="A0A381C5K3"/>
<keyword evidence="1 4" id="KW-0808">Transferase</keyword>
<dbReference type="GO" id="GO:0102710">
    <property type="term" value="F:D-inositol-3-phosphate glycosyltransferase activity"/>
    <property type="evidence" value="ECO:0007669"/>
    <property type="project" value="UniProtKB-EC"/>
</dbReference>
<dbReference type="EMBL" id="UIGI01000001">
    <property type="protein sequence ID" value="SUW63092.1"/>
    <property type="molecule type" value="Genomic_DNA"/>
</dbReference>
<organism evidence="4 5">
    <name type="scientific">Buttiauxella agrestis</name>
    <dbReference type="NCBI Taxonomy" id="82977"/>
    <lineage>
        <taxon>Bacteria</taxon>
        <taxon>Pseudomonadati</taxon>
        <taxon>Pseudomonadota</taxon>
        <taxon>Gammaproteobacteria</taxon>
        <taxon>Enterobacterales</taxon>
        <taxon>Enterobacteriaceae</taxon>
        <taxon>Buttiauxella</taxon>
    </lineage>
</organism>
<feature type="domain" description="Glycosyltransferase subfamily 4-like N-terminal" evidence="3">
    <location>
        <begin position="81"/>
        <end position="164"/>
    </location>
</feature>
<dbReference type="PANTHER" id="PTHR46401">
    <property type="entry name" value="GLYCOSYLTRANSFERASE WBBK-RELATED"/>
    <property type="match status" value="1"/>
</dbReference>
<sequence length="344" mass="39195">MKLIIDGVIENLQNGGGCTVYFDQILSFYQKHNNKLNYIRYENSHENITLNGSATKTFRRELRVLERWRDVDLTEFGKDNIFHSTHYRLPVNKKNNKIITTVHDFTYEIYRKGPAQWMHSWQKNRAITKSDLVICVSHNTARDLMKYSPINESKIRVVHNGVSDSYYKIEGIDKTNEVLFVGARGWYKNFSMAVDALALIPSLTLSIVGGGALTKEEIAMLDQKIPNRYKHLGRVSDEQLNKIYNRVYCLLYPSSYEGFGIPVIEAMRCGCVVIAVNESSIPEVAGNAAYLLDKPNPLAIADALKELSNSSGYTKLQHAGLLQALNFSWEKCYEETQAVYNECL</sequence>
<evidence type="ECO:0000313" key="4">
    <source>
        <dbReference type="EMBL" id="SUW63092.1"/>
    </source>
</evidence>
<dbReference type="Pfam" id="PF13439">
    <property type="entry name" value="Glyco_transf_4"/>
    <property type="match status" value="1"/>
</dbReference>
<reference evidence="4 5" key="1">
    <citation type="submission" date="2018-06" db="EMBL/GenBank/DDBJ databases">
        <authorList>
            <consortium name="Pathogen Informatics"/>
            <person name="Doyle S."/>
        </authorList>
    </citation>
    <scope>NUCLEOTIDE SEQUENCE [LARGE SCALE GENOMIC DNA]</scope>
    <source>
        <strain evidence="4 5">NCTC12119</strain>
    </source>
</reference>
<protein>
    <submittedName>
        <fullName evidence="4">D-inositol-3-phosphate glycosyltransferase</fullName>
        <ecNumber evidence="4">2.4.1.250</ecNumber>
    </submittedName>
</protein>
<dbReference type="PANTHER" id="PTHR46401:SF2">
    <property type="entry name" value="GLYCOSYLTRANSFERASE WBBK-RELATED"/>
    <property type="match status" value="1"/>
</dbReference>
<gene>
    <name evidence="4" type="primary">mshA</name>
    <name evidence="4" type="ORF">NCTC12119_01567</name>
</gene>
<dbReference type="InterPro" id="IPR028098">
    <property type="entry name" value="Glyco_trans_4-like_N"/>
</dbReference>
<name>A0A381C5K3_9ENTR</name>
<dbReference type="GO" id="GO:0009103">
    <property type="term" value="P:lipopolysaccharide biosynthetic process"/>
    <property type="evidence" value="ECO:0007669"/>
    <property type="project" value="TreeGrafter"/>
</dbReference>
<evidence type="ECO:0000259" key="3">
    <source>
        <dbReference type="Pfam" id="PF13439"/>
    </source>
</evidence>
<keyword evidence="4" id="KW-0328">Glycosyltransferase</keyword>
<proteinExistence type="predicted"/>
<dbReference type="InterPro" id="IPR001296">
    <property type="entry name" value="Glyco_trans_1"/>
</dbReference>